<evidence type="ECO:0008006" key="3">
    <source>
        <dbReference type="Google" id="ProtNLM"/>
    </source>
</evidence>
<organism evidence="1 2">
    <name type="scientific">Lysinibacillus xylanilyticus</name>
    <dbReference type="NCBI Taxonomy" id="582475"/>
    <lineage>
        <taxon>Bacteria</taxon>
        <taxon>Bacillati</taxon>
        <taxon>Bacillota</taxon>
        <taxon>Bacilli</taxon>
        <taxon>Bacillales</taxon>
        <taxon>Bacillaceae</taxon>
        <taxon>Lysinibacillus</taxon>
    </lineage>
</organism>
<gene>
    <name evidence="1" type="ORF">ACZ11_11825</name>
</gene>
<dbReference type="OrthoDB" id="2737031at2"/>
<dbReference type="PATRIC" id="fig|582475.4.peg.1986"/>
<evidence type="ECO:0000313" key="2">
    <source>
        <dbReference type="Proteomes" id="UP000037326"/>
    </source>
</evidence>
<proteinExistence type="predicted"/>
<sequence>MNNENTKKHFLCEALYDIKTLQDIIKDFHSKYFGQLLMKIVGNDTIPFFLITHDGTHLRLMDTVKQFETEFFRIEAIDREHCRGTVSLLRAYDYEGNDTNLTAEVVRLERTSSEKSIELSGISAIQLLKPDMLKRKFIIEPKW</sequence>
<comment type="caution">
    <text evidence="1">The sequence shown here is derived from an EMBL/GenBank/DDBJ whole genome shotgun (WGS) entry which is preliminary data.</text>
</comment>
<dbReference type="EMBL" id="LFXJ01000005">
    <property type="protein sequence ID" value="KMY32771.1"/>
    <property type="molecule type" value="Genomic_DNA"/>
</dbReference>
<name>A0A0K9FF45_9BACI</name>
<dbReference type="AlphaFoldDB" id="A0A0K9FF45"/>
<accession>A0A0K9FF45</accession>
<dbReference type="GeneID" id="96598920"/>
<dbReference type="Proteomes" id="UP000037326">
    <property type="component" value="Unassembled WGS sequence"/>
</dbReference>
<protein>
    <recommendedName>
        <fullName evidence="3">Spore coat protein</fullName>
    </recommendedName>
</protein>
<evidence type="ECO:0000313" key="1">
    <source>
        <dbReference type="EMBL" id="KMY32771.1"/>
    </source>
</evidence>
<reference evidence="2" key="1">
    <citation type="submission" date="2015-07" db="EMBL/GenBank/DDBJ databases">
        <authorList>
            <consortium name="Consortium for Microbial Forensics and Genomics (microFORGE)"/>
            <person name="Knight B.M."/>
            <person name="Roberts D.P."/>
            <person name="Lin D."/>
            <person name="Hari K."/>
            <person name="Fletcher J."/>
            <person name="Melcher U."/>
            <person name="Blagden T."/>
            <person name="Winegar R.A."/>
        </authorList>
    </citation>
    <scope>NUCLEOTIDE SEQUENCE [LARGE SCALE GENOMIC DNA]</scope>
    <source>
        <strain evidence="2">DSM 23493</strain>
    </source>
</reference>
<dbReference type="RefSeq" id="WP_049666287.1">
    <property type="nucleotide sequence ID" value="NZ_JBIVOC010000010.1"/>
</dbReference>